<dbReference type="SUPFAM" id="SSF53822">
    <property type="entry name" value="Periplasmic binding protein-like I"/>
    <property type="match status" value="1"/>
</dbReference>
<feature type="signal peptide" evidence="5">
    <location>
        <begin position="1"/>
        <end position="17"/>
    </location>
</feature>
<dbReference type="PRINTS" id="PR00337">
    <property type="entry name" value="LEUILEVALBP"/>
</dbReference>
<evidence type="ECO:0000256" key="1">
    <source>
        <dbReference type="ARBA" id="ARBA00010062"/>
    </source>
</evidence>
<reference evidence="7 8" key="1">
    <citation type="submission" date="2020-10" db="EMBL/GenBank/DDBJ databases">
        <title>Degradation of 1,4-Dioxane by Xanthobacter sp. YN2, via a Novel Group-2 Soluble Di-Iron Monooxygenase.</title>
        <authorList>
            <person name="Ma F."/>
            <person name="Wang Y."/>
            <person name="Yang J."/>
            <person name="Guo H."/>
            <person name="Su D."/>
            <person name="Yu L."/>
        </authorList>
    </citation>
    <scope>NUCLEOTIDE SEQUENCE [LARGE SCALE GENOMIC DNA]</scope>
    <source>
        <strain evidence="7 8">YN2</strain>
    </source>
</reference>
<dbReference type="Pfam" id="PF13458">
    <property type="entry name" value="Peripla_BP_6"/>
    <property type="match status" value="1"/>
</dbReference>
<dbReference type="InterPro" id="IPR051010">
    <property type="entry name" value="BCAA_transport"/>
</dbReference>
<keyword evidence="3 5" id="KW-0732">Signal</keyword>
<organism evidence="7 8">
    <name type="scientific">Xanthobacter dioxanivorans</name>
    <dbReference type="NCBI Taxonomy" id="2528964"/>
    <lineage>
        <taxon>Bacteria</taxon>
        <taxon>Pseudomonadati</taxon>
        <taxon>Pseudomonadota</taxon>
        <taxon>Alphaproteobacteria</taxon>
        <taxon>Hyphomicrobiales</taxon>
        <taxon>Xanthobacteraceae</taxon>
        <taxon>Xanthobacter</taxon>
    </lineage>
</organism>
<evidence type="ECO:0000256" key="5">
    <source>
        <dbReference type="SAM" id="SignalP"/>
    </source>
</evidence>
<protein>
    <submittedName>
        <fullName evidence="7">ABC transporter substrate-binding protein</fullName>
    </submittedName>
</protein>
<dbReference type="EMBL" id="CP063362">
    <property type="protein sequence ID" value="QRG07019.1"/>
    <property type="molecule type" value="Genomic_DNA"/>
</dbReference>
<proteinExistence type="inferred from homology"/>
<evidence type="ECO:0000256" key="2">
    <source>
        <dbReference type="ARBA" id="ARBA00022448"/>
    </source>
</evidence>
<dbReference type="PANTHER" id="PTHR30483:SF38">
    <property type="entry name" value="BLR7848 PROTEIN"/>
    <property type="match status" value="1"/>
</dbReference>
<sequence length="391" mass="40480">MTLKATLAALATGFALAAAPAFTLAAGPAIAEPIRIGAYVSATGPNAFLGDPEMKTLKLLVDSINAAGGIKGQKLELFAYDDAGDATQARSFALRLVKQDKVVVVLGGSNTGTTMAAVPVFQDEEIPFISLAGAIVVTSPTKEWVFKVPATDRIAAERSLAHMKARGLTKVAMLNGSDGYGQSGREQTLKAAKEVGVDIVADEIYAPTDTDMTAQLTRIRNSGAQAILNFGIGASPSIIARNVKQLGLTQALYLSPAVASRAFLENTGAAAEGVHIPVSAVLLAGKLPASHPQAAVAEAFRTAFESSLKEPVSYGAGIAYDALKIAVGAIERVVAAGKPVTPEAIRAEIEKTRGYVGLNGVVNMTPQDHMGLDSSAFIIAVVKDGDWQLAP</sequence>
<dbReference type="InterPro" id="IPR028081">
    <property type="entry name" value="Leu-bd"/>
</dbReference>
<feature type="domain" description="Leucine-binding protein" evidence="6">
    <location>
        <begin position="33"/>
        <end position="385"/>
    </location>
</feature>
<evidence type="ECO:0000313" key="7">
    <source>
        <dbReference type="EMBL" id="QRG07019.1"/>
    </source>
</evidence>
<dbReference type="CDD" id="cd06333">
    <property type="entry name" value="PBP1_ABC_RPA1789-like"/>
    <property type="match status" value="1"/>
</dbReference>
<evidence type="ECO:0000256" key="4">
    <source>
        <dbReference type="ARBA" id="ARBA00022970"/>
    </source>
</evidence>
<dbReference type="GO" id="GO:0006865">
    <property type="term" value="P:amino acid transport"/>
    <property type="evidence" value="ECO:0007669"/>
    <property type="project" value="UniProtKB-KW"/>
</dbReference>
<accession>A0A974PNU3</accession>
<keyword evidence="2" id="KW-0813">Transport</keyword>
<keyword evidence="4" id="KW-0029">Amino-acid transport</keyword>
<feature type="chain" id="PRO_5036879413" evidence="5">
    <location>
        <begin position="18"/>
        <end position="391"/>
    </location>
</feature>
<evidence type="ECO:0000256" key="3">
    <source>
        <dbReference type="ARBA" id="ARBA00022729"/>
    </source>
</evidence>
<dbReference type="InterPro" id="IPR028082">
    <property type="entry name" value="Peripla_BP_I"/>
</dbReference>
<dbReference type="AlphaFoldDB" id="A0A974PNU3"/>
<comment type="similarity">
    <text evidence="1">Belongs to the leucine-binding protein family.</text>
</comment>
<dbReference type="InterPro" id="IPR000709">
    <property type="entry name" value="Leu_Ile_Val-bd"/>
</dbReference>
<evidence type="ECO:0000259" key="6">
    <source>
        <dbReference type="Pfam" id="PF13458"/>
    </source>
</evidence>
<name>A0A974PNU3_9HYPH</name>
<dbReference type="Gene3D" id="3.40.50.2300">
    <property type="match status" value="2"/>
</dbReference>
<dbReference type="Proteomes" id="UP000596427">
    <property type="component" value="Chromosome"/>
</dbReference>
<keyword evidence="8" id="KW-1185">Reference proteome</keyword>
<gene>
    <name evidence="7" type="ORF">EZH22_00750</name>
</gene>
<evidence type="ECO:0000313" key="8">
    <source>
        <dbReference type="Proteomes" id="UP000596427"/>
    </source>
</evidence>
<dbReference type="KEGG" id="xdi:EZH22_00750"/>
<dbReference type="RefSeq" id="WP_203193928.1">
    <property type="nucleotide sequence ID" value="NZ_CP063362.1"/>
</dbReference>
<dbReference type="PANTHER" id="PTHR30483">
    <property type="entry name" value="LEUCINE-SPECIFIC-BINDING PROTEIN"/>
    <property type="match status" value="1"/>
</dbReference>